<keyword evidence="7" id="KW-0804">Transcription</keyword>
<protein>
    <submittedName>
        <fullName evidence="8">Rrf2 family transcriptional regulator</fullName>
    </submittedName>
</protein>
<evidence type="ECO:0000313" key="9">
    <source>
        <dbReference type="Proteomes" id="UP001150641"/>
    </source>
</evidence>
<evidence type="ECO:0000256" key="4">
    <source>
        <dbReference type="ARBA" id="ARBA00023014"/>
    </source>
</evidence>
<dbReference type="Pfam" id="PF02082">
    <property type="entry name" value="Rrf2"/>
    <property type="match status" value="1"/>
</dbReference>
<keyword evidence="4" id="KW-0411">Iron-sulfur</keyword>
<dbReference type="PANTHER" id="PTHR33221">
    <property type="entry name" value="WINGED HELIX-TURN-HELIX TRANSCRIPTIONAL REGULATOR, RRF2 FAMILY"/>
    <property type="match status" value="1"/>
</dbReference>
<comment type="caution">
    <text evidence="8">The sequence shown here is derived from an EMBL/GenBank/DDBJ whole genome shotgun (WGS) entry which is preliminary data.</text>
</comment>
<keyword evidence="9" id="KW-1185">Reference proteome</keyword>
<proteinExistence type="predicted"/>
<evidence type="ECO:0000256" key="2">
    <source>
        <dbReference type="ARBA" id="ARBA00022714"/>
    </source>
</evidence>
<dbReference type="InterPro" id="IPR036390">
    <property type="entry name" value="WH_DNA-bd_sf"/>
</dbReference>
<dbReference type="InterPro" id="IPR036388">
    <property type="entry name" value="WH-like_DNA-bd_sf"/>
</dbReference>
<keyword evidence="1" id="KW-0678">Repressor</keyword>
<evidence type="ECO:0000256" key="1">
    <source>
        <dbReference type="ARBA" id="ARBA00022491"/>
    </source>
</evidence>
<reference evidence="8" key="1">
    <citation type="submission" date="2022-03" db="EMBL/GenBank/DDBJ databases">
        <title>Proposal of a novel genus Dryocolo and two novel species.</title>
        <authorList>
            <person name="Maddock D.W."/>
            <person name="Brady C.L."/>
            <person name="Denman S."/>
            <person name="Arnold D."/>
        </authorList>
    </citation>
    <scope>NUCLEOTIDE SEQUENCE</scope>
    <source>
        <strain evidence="8">H6W4</strain>
    </source>
</reference>
<gene>
    <name evidence="8" type="ORF">MUA00_05100</name>
</gene>
<keyword evidence="6" id="KW-0238">DNA-binding</keyword>
<evidence type="ECO:0000256" key="7">
    <source>
        <dbReference type="ARBA" id="ARBA00023163"/>
    </source>
</evidence>
<dbReference type="GO" id="GO:0003700">
    <property type="term" value="F:DNA-binding transcription factor activity"/>
    <property type="evidence" value="ECO:0007669"/>
    <property type="project" value="TreeGrafter"/>
</dbReference>
<dbReference type="PANTHER" id="PTHR33221:SF5">
    <property type="entry name" value="HTH-TYPE TRANSCRIPTIONAL REGULATOR ISCR"/>
    <property type="match status" value="1"/>
</dbReference>
<dbReference type="EMBL" id="JALHAP010000072">
    <property type="protein sequence ID" value="MCT4701183.1"/>
    <property type="molecule type" value="Genomic_DNA"/>
</dbReference>
<evidence type="ECO:0000256" key="3">
    <source>
        <dbReference type="ARBA" id="ARBA00023004"/>
    </source>
</evidence>
<dbReference type="GO" id="GO:0051537">
    <property type="term" value="F:2 iron, 2 sulfur cluster binding"/>
    <property type="evidence" value="ECO:0007669"/>
    <property type="project" value="UniProtKB-KW"/>
</dbReference>
<dbReference type="GO" id="GO:0003677">
    <property type="term" value="F:DNA binding"/>
    <property type="evidence" value="ECO:0007669"/>
    <property type="project" value="UniProtKB-KW"/>
</dbReference>
<keyword evidence="3" id="KW-0408">Iron</keyword>
<organism evidence="8 9">
    <name type="scientific">Dryocola boscaweniae</name>
    <dbReference type="NCBI Taxonomy" id="2925397"/>
    <lineage>
        <taxon>Bacteria</taxon>
        <taxon>Pseudomonadati</taxon>
        <taxon>Pseudomonadota</taxon>
        <taxon>Gammaproteobacteria</taxon>
        <taxon>Enterobacterales</taxon>
        <taxon>Enterobacteriaceae</taxon>
        <taxon>Dryocola</taxon>
    </lineage>
</organism>
<name>A0A9X2W524_9ENTR</name>
<dbReference type="InterPro" id="IPR000944">
    <property type="entry name" value="Tscrpt_reg_Rrf2"/>
</dbReference>
<dbReference type="Gene3D" id="1.10.10.10">
    <property type="entry name" value="Winged helix-like DNA-binding domain superfamily/Winged helix DNA-binding domain"/>
    <property type="match status" value="1"/>
</dbReference>
<dbReference type="GO" id="GO:0005829">
    <property type="term" value="C:cytosol"/>
    <property type="evidence" value="ECO:0007669"/>
    <property type="project" value="TreeGrafter"/>
</dbReference>
<evidence type="ECO:0000256" key="5">
    <source>
        <dbReference type="ARBA" id="ARBA00023015"/>
    </source>
</evidence>
<dbReference type="SUPFAM" id="SSF46785">
    <property type="entry name" value="Winged helix' DNA-binding domain"/>
    <property type="match status" value="1"/>
</dbReference>
<evidence type="ECO:0000256" key="6">
    <source>
        <dbReference type="ARBA" id="ARBA00023125"/>
    </source>
</evidence>
<dbReference type="AlphaFoldDB" id="A0A9X2W524"/>
<dbReference type="Proteomes" id="UP001150641">
    <property type="component" value="Unassembled WGS sequence"/>
</dbReference>
<keyword evidence="2" id="KW-0479">Metal-binding</keyword>
<keyword evidence="5" id="KW-0805">Transcription regulation</keyword>
<sequence length="124" mass="13399">MAKLAKARNIMEFGMKRVMASVQVVATMNRMYTGTPVPLTELSKETKLSVSYLEQIFKKLRAGKIVVSQRGPGGGYSLCDKEISVSEVIRAVSKIPTNSTFEPVLNALSGVLVSQLHSGKSPSP</sequence>
<keyword evidence="2" id="KW-0001">2Fe-2S</keyword>
<accession>A0A9X2W524</accession>
<evidence type="ECO:0000313" key="8">
    <source>
        <dbReference type="EMBL" id="MCT4701183.1"/>
    </source>
</evidence>